<dbReference type="InterPro" id="IPR017429">
    <property type="entry name" value="Suppressor_of_fused_bac"/>
</dbReference>
<sequence length="348" mass="38400">MDETPGWDAIDAALRSLYGNVGPYHLGTVRKWSLGGPDPLDGISVYPRAEPVPHWHFVSYGMSELYSKQETSDPEESGWGFEFTFRLVRDPAEETPPVWAANLLQNLGRYVFHSGNWFEAGHHMSVNGPIAAEREDSHIRAVAFVLDPELPEIPTPHGRLKFLQVVGLTMEEYEAVRQWNAAAFMEALAPHLPLFVTDVDRRSLLARPEVARTVREGIERDGSNSGLLYVTTAHWDRGAGLTTLRLGALQAQAVAESLRGRLPFGRELLLQTEETLLAFRPSDAFAVEEPGEGELVVHVPPLALDDLADTLRPTAGSRPVRSLPGLTVEIVPTAMRDRFGNETGEVVG</sequence>
<gene>
    <name evidence="2" type="ORF">AGRA3207_003909</name>
</gene>
<evidence type="ECO:0000259" key="1">
    <source>
        <dbReference type="Pfam" id="PF05076"/>
    </source>
</evidence>
<dbReference type="RefSeq" id="WP_231336182.1">
    <property type="nucleotide sequence ID" value="NZ_CP059572.1"/>
</dbReference>
<dbReference type="SUPFAM" id="SSF103359">
    <property type="entry name" value="Suppressor of Fused, N-terminal domain"/>
    <property type="match status" value="1"/>
</dbReference>
<dbReference type="Pfam" id="PF05076">
    <property type="entry name" value="SUFU"/>
    <property type="match status" value="1"/>
</dbReference>
<evidence type="ECO:0000313" key="2">
    <source>
        <dbReference type="EMBL" id="QXJ22844.1"/>
    </source>
</evidence>
<dbReference type="Proteomes" id="UP001049518">
    <property type="component" value="Chromosome"/>
</dbReference>
<dbReference type="PIRSF" id="PIRSF038192">
    <property type="entry name" value="Txn_reg_BtrU_prd"/>
    <property type="match status" value="1"/>
</dbReference>
<evidence type="ECO:0000313" key="3">
    <source>
        <dbReference type="Proteomes" id="UP001049518"/>
    </source>
</evidence>
<protein>
    <submittedName>
        <fullName evidence="2">Suppressor of fused domain protein</fullName>
    </submittedName>
</protein>
<dbReference type="InterPro" id="IPR037181">
    <property type="entry name" value="SUFU_N"/>
</dbReference>
<dbReference type="PANTHER" id="PTHR10928:SF2">
    <property type="entry name" value="SUPPRESSOR OF FUSED HOMOLOG"/>
    <property type="match status" value="1"/>
</dbReference>
<keyword evidence="3" id="KW-1185">Reference proteome</keyword>
<dbReference type="InterPro" id="IPR020941">
    <property type="entry name" value="SUFU-like_domain"/>
</dbReference>
<dbReference type="InterPro" id="IPR007768">
    <property type="entry name" value="Suppressor_of_fused"/>
</dbReference>
<accession>A0ABX8QVJ2</accession>
<organism evidence="2 3">
    <name type="scientific">Actinomadura graeca</name>
    <dbReference type="NCBI Taxonomy" id="2750812"/>
    <lineage>
        <taxon>Bacteria</taxon>
        <taxon>Bacillati</taxon>
        <taxon>Actinomycetota</taxon>
        <taxon>Actinomycetes</taxon>
        <taxon>Streptosporangiales</taxon>
        <taxon>Thermomonosporaceae</taxon>
        <taxon>Actinomadura</taxon>
    </lineage>
</organism>
<dbReference type="EMBL" id="CP059572">
    <property type="protein sequence ID" value="QXJ22844.1"/>
    <property type="molecule type" value="Genomic_DNA"/>
</dbReference>
<name>A0ABX8QVJ2_9ACTN</name>
<proteinExistence type="predicted"/>
<dbReference type="PANTHER" id="PTHR10928">
    <property type="entry name" value="SUPPRESSOR OF FUSED"/>
    <property type="match status" value="1"/>
</dbReference>
<reference evidence="2" key="1">
    <citation type="submission" date="2020-07" db="EMBL/GenBank/DDBJ databases">
        <authorList>
            <person name="Tarantini F.S."/>
            <person name="Hong K.W."/>
            <person name="Chan K.G."/>
        </authorList>
    </citation>
    <scope>NUCLEOTIDE SEQUENCE</scope>
    <source>
        <strain evidence="2">32-07</strain>
    </source>
</reference>
<feature type="domain" description="Suppressor of fused-like" evidence="1">
    <location>
        <begin position="36"/>
        <end position="202"/>
    </location>
</feature>